<reference evidence="7" key="1">
    <citation type="submission" date="2022-10" db="EMBL/GenBank/DDBJ databases">
        <title>The WGS of Solirubrobacter phytolaccae KCTC 29190.</title>
        <authorList>
            <person name="Jiang Z."/>
        </authorList>
    </citation>
    <scope>NUCLEOTIDE SEQUENCE</scope>
    <source>
        <strain evidence="7">KCTC 29190</strain>
    </source>
</reference>
<feature type="transmembrane region" description="Helical" evidence="5">
    <location>
        <begin position="43"/>
        <end position="64"/>
    </location>
</feature>
<accession>A0A9X3NAV4</accession>
<feature type="transmembrane region" description="Helical" evidence="5">
    <location>
        <begin position="12"/>
        <end position="31"/>
    </location>
</feature>
<evidence type="ECO:0000256" key="3">
    <source>
        <dbReference type="ARBA" id="ARBA00022989"/>
    </source>
</evidence>
<feature type="transmembrane region" description="Helical" evidence="5">
    <location>
        <begin position="87"/>
        <end position="108"/>
    </location>
</feature>
<keyword evidence="4 5" id="KW-0472">Membrane</keyword>
<dbReference type="GO" id="GO:0016020">
    <property type="term" value="C:membrane"/>
    <property type="evidence" value="ECO:0007669"/>
    <property type="project" value="UniProtKB-SubCell"/>
</dbReference>
<dbReference type="Pfam" id="PF01794">
    <property type="entry name" value="Ferric_reduct"/>
    <property type="match status" value="1"/>
</dbReference>
<comment type="subcellular location">
    <subcellularLocation>
        <location evidence="1">Membrane</location>
        <topology evidence="1">Multi-pass membrane protein</topology>
    </subcellularLocation>
</comment>
<keyword evidence="3 5" id="KW-1133">Transmembrane helix</keyword>
<evidence type="ECO:0000256" key="2">
    <source>
        <dbReference type="ARBA" id="ARBA00022692"/>
    </source>
</evidence>
<evidence type="ECO:0000256" key="4">
    <source>
        <dbReference type="ARBA" id="ARBA00023136"/>
    </source>
</evidence>
<evidence type="ECO:0000256" key="1">
    <source>
        <dbReference type="ARBA" id="ARBA00004141"/>
    </source>
</evidence>
<protein>
    <submittedName>
        <fullName evidence="7">Ferric reductase-like transmembrane domain-containing protein</fullName>
    </submittedName>
</protein>
<dbReference type="Proteomes" id="UP001147653">
    <property type="component" value="Unassembled WGS sequence"/>
</dbReference>
<gene>
    <name evidence="7" type="ORF">OJ997_10090</name>
</gene>
<keyword evidence="8" id="KW-1185">Reference proteome</keyword>
<dbReference type="InterPro" id="IPR013130">
    <property type="entry name" value="Fe3_Rdtase_TM_dom"/>
</dbReference>
<organism evidence="7 8">
    <name type="scientific">Solirubrobacter phytolaccae</name>
    <dbReference type="NCBI Taxonomy" id="1404360"/>
    <lineage>
        <taxon>Bacteria</taxon>
        <taxon>Bacillati</taxon>
        <taxon>Actinomycetota</taxon>
        <taxon>Thermoleophilia</taxon>
        <taxon>Solirubrobacterales</taxon>
        <taxon>Solirubrobacteraceae</taxon>
        <taxon>Solirubrobacter</taxon>
    </lineage>
</organism>
<dbReference type="RefSeq" id="WP_270024956.1">
    <property type="nucleotide sequence ID" value="NZ_JAPDDP010000014.1"/>
</dbReference>
<comment type="caution">
    <text evidence="7">The sequence shown here is derived from an EMBL/GenBank/DDBJ whole genome shotgun (WGS) entry which is preliminary data.</text>
</comment>
<evidence type="ECO:0000313" key="8">
    <source>
        <dbReference type="Proteomes" id="UP001147653"/>
    </source>
</evidence>
<feature type="transmembrane region" description="Helical" evidence="5">
    <location>
        <begin position="145"/>
        <end position="163"/>
    </location>
</feature>
<feature type="transmembrane region" description="Helical" evidence="5">
    <location>
        <begin position="120"/>
        <end position="139"/>
    </location>
</feature>
<keyword evidence="2 5" id="KW-0812">Transmembrane</keyword>
<evidence type="ECO:0000313" key="7">
    <source>
        <dbReference type="EMBL" id="MDA0180641.1"/>
    </source>
</evidence>
<evidence type="ECO:0000259" key="6">
    <source>
        <dbReference type="Pfam" id="PF01794"/>
    </source>
</evidence>
<sequence length="176" mass="19072">MSEHFFWITSRAAGISALLAASAAVALGLLMGGRMSKRKDLRVMHEALSLGTLVALVVHALALLGDSYLKPSLADITIPFMIDYRPFWSGLGIVGGWMLFLLGVSYYFRTKIGVARWRMLHRWTALAWVFGVVHAVGAGTDAGEAWFLVALAMVVLPTAALLVRRMTPATPKAVTS</sequence>
<proteinExistence type="predicted"/>
<feature type="domain" description="Ferric oxidoreductase" evidence="6">
    <location>
        <begin position="35"/>
        <end position="132"/>
    </location>
</feature>
<evidence type="ECO:0000256" key="5">
    <source>
        <dbReference type="SAM" id="Phobius"/>
    </source>
</evidence>
<name>A0A9X3NAV4_9ACTN</name>
<dbReference type="AlphaFoldDB" id="A0A9X3NAV4"/>
<dbReference type="EMBL" id="JAPDDP010000014">
    <property type="protein sequence ID" value="MDA0180641.1"/>
    <property type="molecule type" value="Genomic_DNA"/>
</dbReference>